<evidence type="ECO:0000313" key="6">
    <source>
        <dbReference type="EMBL" id="GHH07968.1"/>
    </source>
</evidence>
<name>A0ABQ3L8W1_9SPHN</name>
<evidence type="ECO:0000256" key="1">
    <source>
        <dbReference type="ARBA" id="ARBA00023015"/>
    </source>
</evidence>
<gene>
    <name evidence="6" type="ORF">GCM10008023_02630</name>
</gene>
<proteinExistence type="predicted"/>
<dbReference type="Pfam" id="PF16925">
    <property type="entry name" value="TetR_C_13"/>
    <property type="match status" value="1"/>
</dbReference>
<keyword evidence="1" id="KW-0805">Transcription regulation</keyword>
<dbReference type="PANTHER" id="PTHR47506:SF1">
    <property type="entry name" value="HTH-TYPE TRANSCRIPTIONAL REGULATOR YJDC"/>
    <property type="match status" value="1"/>
</dbReference>
<dbReference type="InterPro" id="IPR011075">
    <property type="entry name" value="TetR_C"/>
</dbReference>
<dbReference type="RefSeq" id="WP_133188415.1">
    <property type="nucleotide sequence ID" value="NZ_BNAQ01000001.1"/>
</dbReference>
<comment type="caution">
    <text evidence="6">The sequence shown here is derived from an EMBL/GenBank/DDBJ whole genome shotgun (WGS) entry which is preliminary data.</text>
</comment>
<dbReference type="PROSITE" id="PS01081">
    <property type="entry name" value="HTH_TETR_1"/>
    <property type="match status" value="1"/>
</dbReference>
<dbReference type="InterPro" id="IPR023772">
    <property type="entry name" value="DNA-bd_HTH_TetR-type_CS"/>
</dbReference>
<keyword evidence="3" id="KW-0804">Transcription</keyword>
<dbReference type="Gene3D" id="1.10.357.10">
    <property type="entry name" value="Tetracycline Repressor, domain 2"/>
    <property type="match status" value="1"/>
</dbReference>
<evidence type="ECO:0000313" key="7">
    <source>
        <dbReference type="Proteomes" id="UP000652430"/>
    </source>
</evidence>
<accession>A0ABQ3L8W1</accession>
<keyword evidence="2 4" id="KW-0238">DNA-binding</keyword>
<evidence type="ECO:0000256" key="2">
    <source>
        <dbReference type="ARBA" id="ARBA00023125"/>
    </source>
</evidence>
<protein>
    <submittedName>
        <fullName evidence="6">TetR family transcriptional regulator</fullName>
    </submittedName>
</protein>
<sequence length="204" mass="21830">MNSVCSPSAPKGRPREFDIDEALGQALLVFWRNGYEAASMTELTSAMGITKPSLYAAFGNKEQLFHKALDLYEREKLAYMTSALEAPTARGVAERLLRGSLEMQMSTCDPKGCLGVISAATCGAEAEPIKAEVVKRRASSEAALVKRFAEAQAAGEFPEGMTPEALTRFLFAILQGLALQGGSGATCAELSQLVETSMAVWPTQ</sequence>
<evidence type="ECO:0000256" key="4">
    <source>
        <dbReference type="PROSITE-ProRule" id="PRU00335"/>
    </source>
</evidence>
<feature type="DNA-binding region" description="H-T-H motif" evidence="4">
    <location>
        <begin position="39"/>
        <end position="58"/>
    </location>
</feature>
<dbReference type="PROSITE" id="PS50977">
    <property type="entry name" value="HTH_TETR_2"/>
    <property type="match status" value="1"/>
</dbReference>
<dbReference type="Gene3D" id="1.10.10.60">
    <property type="entry name" value="Homeodomain-like"/>
    <property type="match status" value="1"/>
</dbReference>
<dbReference type="PANTHER" id="PTHR47506">
    <property type="entry name" value="TRANSCRIPTIONAL REGULATORY PROTEIN"/>
    <property type="match status" value="1"/>
</dbReference>
<dbReference type="InterPro" id="IPR001647">
    <property type="entry name" value="HTH_TetR"/>
</dbReference>
<feature type="domain" description="HTH tetR-type" evidence="5">
    <location>
        <begin position="16"/>
        <end position="76"/>
    </location>
</feature>
<reference evidence="7" key="1">
    <citation type="journal article" date="2019" name="Int. J. Syst. Evol. Microbiol.">
        <title>The Global Catalogue of Microorganisms (GCM) 10K type strain sequencing project: providing services to taxonomists for standard genome sequencing and annotation.</title>
        <authorList>
            <consortium name="The Broad Institute Genomics Platform"/>
            <consortium name="The Broad Institute Genome Sequencing Center for Infectious Disease"/>
            <person name="Wu L."/>
            <person name="Ma J."/>
        </authorList>
    </citation>
    <scope>NUCLEOTIDE SEQUENCE [LARGE SCALE GENOMIC DNA]</scope>
    <source>
        <strain evidence="7">CGMCC 1.8957</strain>
    </source>
</reference>
<dbReference type="SUPFAM" id="SSF48498">
    <property type="entry name" value="Tetracyclin repressor-like, C-terminal domain"/>
    <property type="match status" value="1"/>
</dbReference>
<dbReference type="Proteomes" id="UP000652430">
    <property type="component" value="Unassembled WGS sequence"/>
</dbReference>
<dbReference type="Pfam" id="PF00440">
    <property type="entry name" value="TetR_N"/>
    <property type="match status" value="1"/>
</dbReference>
<dbReference type="SUPFAM" id="SSF46689">
    <property type="entry name" value="Homeodomain-like"/>
    <property type="match status" value="1"/>
</dbReference>
<dbReference type="InterPro" id="IPR009057">
    <property type="entry name" value="Homeodomain-like_sf"/>
</dbReference>
<organism evidence="6 7">
    <name type="scientific">Sphingomonas glacialis</name>
    <dbReference type="NCBI Taxonomy" id="658225"/>
    <lineage>
        <taxon>Bacteria</taxon>
        <taxon>Pseudomonadati</taxon>
        <taxon>Pseudomonadota</taxon>
        <taxon>Alphaproteobacteria</taxon>
        <taxon>Sphingomonadales</taxon>
        <taxon>Sphingomonadaceae</taxon>
        <taxon>Sphingomonas</taxon>
    </lineage>
</organism>
<dbReference type="EMBL" id="BNAQ01000001">
    <property type="protein sequence ID" value="GHH07968.1"/>
    <property type="molecule type" value="Genomic_DNA"/>
</dbReference>
<evidence type="ECO:0000259" key="5">
    <source>
        <dbReference type="PROSITE" id="PS50977"/>
    </source>
</evidence>
<dbReference type="InterPro" id="IPR036271">
    <property type="entry name" value="Tet_transcr_reg_TetR-rel_C_sf"/>
</dbReference>
<keyword evidence="7" id="KW-1185">Reference proteome</keyword>
<evidence type="ECO:0000256" key="3">
    <source>
        <dbReference type="ARBA" id="ARBA00023163"/>
    </source>
</evidence>